<proteinExistence type="predicted"/>
<gene>
    <name evidence="10" type="ORF">OVN521_LOCUS7323</name>
</gene>
<evidence type="ECO:0000256" key="2">
    <source>
        <dbReference type="ARBA" id="ARBA00022448"/>
    </source>
</evidence>
<dbReference type="PROSITE" id="PS00218">
    <property type="entry name" value="AMINO_ACID_PERMEASE_1"/>
    <property type="match status" value="1"/>
</dbReference>
<dbReference type="InterPro" id="IPR050524">
    <property type="entry name" value="APC_YAT"/>
</dbReference>
<keyword evidence="5 7" id="KW-1133">Transmembrane helix</keyword>
<dbReference type="PANTHER" id="PTHR43341">
    <property type="entry name" value="AMINO ACID PERMEASE"/>
    <property type="match status" value="1"/>
</dbReference>
<feature type="transmembrane region" description="Helical" evidence="7">
    <location>
        <begin position="178"/>
        <end position="197"/>
    </location>
</feature>
<feature type="transmembrane region" description="Helical" evidence="7">
    <location>
        <begin position="319"/>
        <end position="344"/>
    </location>
</feature>
<evidence type="ECO:0000259" key="8">
    <source>
        <dbReference type="Pfam" id="PF00324"/>
    </source>
</evidence>
<keyword evidence="6 7" id="KW-0472">Membrane</keyword>
<feature type="transmembrane region" description="Helical" evidence="7">
    <location>
        <begin position="72"/>
        <end position="90"/>
    </location>
</feature>
<feature type="transmembrane region" description="Helical" evidence="7">
    <location>
        <begin position="264"/>
        <end position="285"/>
    </location>
</feature>
<dbReference type="FunFam" id="1.20.1740.10:FF:000001">
    <property type="entry name" value="Amino acid permease"/>
    <property type="match status" value="1"/>
</dbReference>
<evidence type="ECO:0000313" key="11">
    <source>
        <dbReference type="Proteomes" id="UP000663866"/>
    </source>
</evidence>
<dbReference type="InterPro" id="IPR004840">
    <property type="entry name" value="Amino_acid_permease_CS"/>
</dbReference>
<reference evidence="10" key="1">
    <citation type="submission" date="2021-02" db="EMBL/GenBank/DDBJ databases">
        <authorList>
            <person name="Nowell W R."/>
        </authorList>
    </citation>
    <scope>NUCLEOTIDE SEQUENCE</scope>
</reference>
<keyword evidence="4" id="KW-0029">Amino-acid transport</keyword>
<feature type="transmembrane region" description="Helical" evidence="7">
    <location>
        <begin position="123"/>
        <end position="145"/>
    </location>
</feature>
<feature type="transmembrane region" description="Helical" evidence="7">
    <location>
        <begin position="390"/>
        <end position="409"/>
    </location>
</feature>
<dbReference type="GO" id="GO:0015171">
    <property type="term" value="F:amino acid transmembrane transporter activity"/>
    <property type="evidence" value="ECO:0007669"/>
    <property type="project" value="TreeGrafter"/>
</dbReference>
<evidence type="ECO:0000256" key="7">
    <source>
        <dbReference type="SAM" id="Phobius"/>
    </source>
</evidence>
<dbReference type="AlphaFoldDB" id="A0A819EZ92"/>
<dbReference type="InterPro" id="IPR006342">
    <property type="entry name" value="FkbM_mtfrase"/>
</dbReference>
<feature type="domain" description="Methyltransferase FkbM" evidence="9">
    <location>
        <begin position="625"/>
        <end position="762"/>
    </location>
</feature>
<keyword evidence="3 7" id="KW-0812">Transmembrane</keyword>
<accession>A0A819EZ92</accession>
<feature type="transmembrane region" description="Helical" evidence="7">
    <location>
        <begin position="152"/>
        <end position="172"/>
    </location>
</feature>
<dbReference type="Gene3D" id="3.40.50.150">
    <property type="entry name" value="Vaccinia Virus protein VP39"/>
    <property type="match status" value="1"/>
</dbReference>
<comment type="subcellular location">
    <subcellularLocation>
        <location evidence="1">Membrane</location>
        <topology evidence="1">Multi-pass membrane protein</topology>
    </subcellularLocation>
</comment>
<evidence type="ECO:0000256" key="5">
    <source>
        <dbReference type="ARBA" id="ARBA00022989"/>
    </source>
</evidence>
<evidence type="ECO:0000256" key="3">
    <source>
        <dbReference type="ARBA" id="ARBA00022692"/>
    </source>
</evidence>
<organism evidence="10 11">
    <name type="scientific">Rotaria magnacalcarata</name>
    <dbReference type="NCBI Taxonomy" id="392030"/>
    <lineage>
        <taxon>Eukaryota</taxon>
        <taxon>Metazoa</taxon>
        <taxon>Spiralia</taxon>
        <taxon>Gnathifera</taxon>
        <taxon>Rotifera</taxon>
        <taxon>Eurotatoria</taxon>
        <taxon>Bdelloidea</taxon>
        <taxon>Philodinida</taxon>
        <taxon>Philodinidae</taxon>
        <taxon>Rotaria</taxon>
    </lineage>
</organism>
<dbReference type="SUPFAM" id="SSF53335">
    <property type="entry name" value="S-adenosyl-L-methionine-dependent methyltransferases"/>
    <property type="match status" value="1"/>
</dbReference>
<feature type="transmembrane region" description="Helical" evidence="7">
    <location>
        <begin position="470"/>
        <end position="490"/>
    </location>
</feature>
<feature type="domain" description="Amino acid permease/ SLC12A" evidence="8">
    <location>
        <begin position="41"/>
        <end position="495"/>
    </location>
</feature>
<evidence type="ECO:0000259" key="9">
    <source>
        <dbReference type="Pfam" id="PF05050"/>
    </source>
</evidence>
<feature type="transmembrane region" description="Helical" evidence="7">
    <location>
        <begin position="41"/>
        <end position="60"/>
    </location>
</feature>
<keyword evidence="2" id="KW-0813">Transport</keyword>
<dbReference type="Pfam" id="PF00324">
    <property type="entry name" value="AA_permease"/>
    <property type="match status" value="1"/>
</dbReference>
<dbReference type="Proteomes" id="UP000663866">
    <property type="component" value="Unassembled WGS sequence"/>
</dbReference>
<evidence type="ECO:0000256" key="6">
    <source>
        <dbReference type="ARBA" id="ARBA00023136"/>
    </source>
</evidence>
<protein>
    <submittedName>
        <fullName evidence="10">Uncharacterized protein</fullName>
    </submittedName>
</protein>
<dbReference type="Gene3D" id="1.20.1740.10">
    <property type="entry name" value="Amino acid/polyamine transporter I"/>
    <property type="match status" value="1"/>
</dbReference>
<feature type="transmembrane region" description="Helical" evidence="7">
    <location>
        <begin position="430"/>
        <end position="450"/>
    </location>
</feature>
<sequence>MNSNISVISETVINENEESFNDKKILLSSTKDLHRNLKERHMIMIALGGTIGTGLFLASGQALAGSGPGGSLVSYLLVSIMVYFVMTSLAELSTQYPISGSFNTYGSRFVDEAFGFALAYNYYFSWVTTIAGELVAAGIIVQFWLPHVPSVIWSLIGMIIMFVLNAFTVKGYGEAEYWFAMIKVLTVVIFIIVGVLVDSGVLGHDKIGVSNWKIDGAPFYKGFSGIVTTSIVSGFAFQGTEAVGIAAGESENPRRDVPRAMNGTIWRIVLFFVGSIFVMGLVIPYNDPDLAHNDDVKNVAISPFTLVFIKSGVKPAIHIMNAVILTTILSAGNSGLYVCTRVLYALANEGKAPKIFSHLTRTGIPIWCLVFTTIISTVLFALSFIGNKIIYQWLVNITGIMGFIAWFGISVAHWRFRRAFILQGYSLNDLVYKALFFPLGPILAGSLILISVLGQGYSAFTTHPFNFSNFLSAYITIPVFFIIFFVYKFVRKTRFIPLREIDLATDNIMYRQTEQTVHINQTPMLIHRLFQSRWFLVLFALIPLIFSIINYYKNSNSINNLFSFNKNKNILIKIFEINDREPTFKLVTYQGYKFPLERNRAQTLLTNQLKLHQTCQKHPNTTIVDIGASLGEFGLYAAACGCQVFMFEIEPRKFSFIEKSIKINKFESNVHLIKKAVTDLRENKKIYFSKNTSSQLSSIDNYNENDIYFGETINLNNYSFPSSIYLLRIDVQGYELHVLRASENLFRQHLVHHLIFEYTNWGTTRNVHKDIFGYTKIILHAKAFYALHPNKPIIYGPLNDEDLNQFDSQHRKKHLQRDIYASFKDQQTITNAIPYNFHSSF</sequence>
<evidence type="ECO:0000313" key="10">
    <source>
        <dbReference type="EMBL" id="CAF3859979.1"/>
    </source>
</evidence>
<feature type="transmembrane region" description="Helical" evidence="7">
    <location>
        <begin position="534"/>
        <end position="552"/>
    </location>
</feature>
<dbReference type="GO" id="GO:0016020">
    <property type="term" value="C:membrane"/>
    <property type="evidence" value="ECO:0007669"/>
    <property type="project" value="UniProtKB-SubCell"/>
</dbReference>
<dbReference type="InterPro" id="IPR004841">
    <property type="entry name" value="AA-permease/SLC12A_dom"/>
</dbReference>
<dbReference type="CDD" id="cd02440">
    <property type="entry name" value="AdoMet_MTases"/>
    <property type="match status" value="1"/>
</dbReference>
<comment type="caution">
    <text evidence="10">The sequence shown here is derived from an EMBL/GenBank/DDBJ whole genome shotgun (WGS) entry which is preliminary data.</text>
</comment>
<dbReference type="Pfam" id="PF05050">
    <property type="entry name" value="Methyltransf_21"/>
    <property type="match status" value="1"/>
</dbReference>
<evidence type="ECO:0000256" key="4">
    <source>
        <dbReference type="ARBA" id="ARBA00022970"/>
    </source>
</evidence>
<dbReference type="EMBL" id="CAJOBG010000803">
    <property type="protein sequence ID" value="CAF3859979.1"/>
    <property type="molecule type" value="Genomic_DNA"/>
</dbReference>
<dbReference type="InterPro" id="IPR029063">
    <property type="entry name" value="SAM-dependent_MTases_sf"/>
</dbReference>
<dbReference type="NCBIfam" id="TIGR01444">
    <property type="entry name" value="fkbM_fam"/>
    <property type="match status" value="1"/>
</dbReference>
<keyword evidence="11" id="KW-1185">Reference proteome</keyword>
<name>A0A819EZ92_9BILA</name>
<evidence type="ECO:0000256" key="1">
    <source>
        <dbReference type="ARBA" id="ARBA00004141"/>
    </source>
</evidence>
<feature type="transmembrane region" description="Helical" evidence="7">
    <location>
        <begin position="364"/>
        <end position="384"/>
    </location>
</feature>
<dbReference type="PANTHER" id="PTHR43341:SF1">
    <property type="entry name" value="GENERAL AMINO-ACID PERMEASE GAP1"/>
    <property type="match status" value="1"/>
</dbReference>